<dbReference type="Proteomes" id="UP000373449">
    <property type="component" value="Unassembled WGS sequence"/>
</dbReference>
<dbReference type="Gene3D" id="3.30.450.20">
    <property type="entry name" value="PAS domain"/>
    <property type="match status" value="1"/>
</dbReference>
<reference evidence="1 2" key="1">
    <citation type="submission" date="2019-03" db="EMBL/GenBank/DDBJ databases">
        <authorList>
            <consortium name="Pathogen Informatics"/>
        </authorList>
    </citation>
    <scope>NUCLEOTIDE SEQUENCE [LARGE SCALE GENOMIC DNA]</scope>
    <source>
        <strain evidence="1 2">NCTC12282</strain>
    </source>
</reference>
<dbReference type="RefSeq" id="WP_166793062.1">
    <property type="nucleotide sequence ID" value="NZ_CAADJA010000002.1"/>
</dbReference>
<dbReference type="AlphaFoldDB" id="A0A484ZVN9"/>
<sequence>MYSRGAQADSFMLILKDSRTDGVLNFYSGISMESPVRNAIHHYDPRMRSWYRDADKNKLSSWSVAYQDIDDLKGISISYNSPIYDVNKRYVGVVSSDIKLEKFNHYLREIPNLGHGVIFIVNGDNKIISHSTVEKEVLATSQGLASFGKCAINVSGRQ</sequence>
<proteinExistence type="predicted"/>
<evidence type="ECO:0000313" key="2">
    <source>
        <dbReference type="Proteomes" id="UP000373449"/>
    </source>
</evidence>
<dbReference type="Pfam" id="PF22673">
    <property type="entry name" value="MCP-like_PDC_1"/>
    <property type="match status" value="1"/>
</dbReference>
<gene>
    <name evidence="1" type="ORF">NCTC12282_05426</name>
</gene>
<protein>
    <submittedName>
        <fullName evidence="1">Cache domain</fullName>
    </submittedName>
</protein>
<dbReference type="EMBL" id="CAADJA010000002">
    <property type="protein sequence ID" value="VFS51776.1"/>
    <property type="molecule type" value="Genomic_DNA"/>
</dbReference>
<name>A0A484ZVN9_9GAMM</name>
<evidence type="ECO:0000313" key="1">
    <source>
        <dbReference type="EMBL" id="VFS51776.1"/>
    </source>
</evidence>
<organism evidence="1 2">
    <name type="scientific">Budvicia aquatica</name>
    <dbReference type="NCBI Taxonomy" id="82979"/>
    <lineage>
        <taxon>Bacteria</taxon>
        <taxon>Pseudomonadati</taxon>
        <taxon>Pseudomonadota</taxon>
        <taxon>Gammaproteobacteria</taxon>
        <taxon>Enterobacterales</taxon>
        <taxon>Budviciaceae</taxon>
        <taxon>Budvicia</taxon>
    </lineage>
</organism>
<accession>A0A484ZVN9</accession>